<keyword evidence="6" id="KW-0408">Iron</keyword>
<dbReference type="Gene3D" id="1.10.630.10">
    <property type="entry name" value="Cytochrome P450"/>
    <property type="match status" value="1"/>
</dbReference>
<evidence type="ECO:0000256" key="5">
    <source>
        <dbReference type="ARBA" id="ARBA00023002"/>
    </source>
</evidence>
<keyword evidence="7" id="KW-0503">Monooxygenase</keyword>
<comment type="similarity">
    <text evidence="2">Belongs to the cytochrome P450 family.</text>
</comment>
<dbReference type="SUPFAM" id="SSF48264">
    <property type="entry name" value="Cytochrome P450"/>
    <property type="match status" value="1"/>
</dbReference>
<evidence type="ECO:0000256" key="7">
    <source>
        <dbReference type="ARBA" id="ARBA00023033"/>
    </source>
</evidence>
<comment type="cofactor">
    <cofactor evidence="1">
        <name>heme</name>
        <dbReference type="ChEBI" id="CHEBI:30413"/>
    </cofactor>
</comment>
<evidence type="ECO:0000256" key="3">
    <source>
        <dbReference type="ARBA" id="ARBA00022617"/>
    </source>
</evidence>
<evidence type="ECO:0000256" key="1">
    <source>
        <dbReference type="ARBA" id="ARBA00001971"/>
    </source>
</evidence>
<dbReference type="GO" id="GO:0005506">
    <property type="term" value="F:iron ion binding"/>
    <property type="evidence" value="ECO:0007669"/>
    <property type="project" value="InterPro"/>
</dbReference>
<dbReference type="InterPro" id="IPR002401">
    <property type="entry name" value="Cyt_P450_E_grp-I"/>
</dbReference>
<dbReference type="GO" id="GO:0020037">
    <property type="term" value="F:heme binding"/>
    <property type="evidence" value="ECO:0007669"/>
    <property type="project" value="InterPro"/>
</dbReference>
<proteinExistence type="inferred from homology"/>
<dbReference type="Pfam" id="PF00067">
    <property type="entry name" value="p450"/>
    <property type="match status" value="1"/>
</dbReference>
<dbReference type="InterPro" id="IPR036396">
    <property type="entry name" value="Cyt_P450_sf"/>
</dbReference>
<keyword evidence="4" id="KW-0479">Metal-binding</keyword>
<evidence type="ECO:0000256" key="6">
    <source>
        <dbReference type="ARBA" id="ARBA00023004"/>
    </source>
</evidence>
<name>A0A1I7WLL2_HETBA</name>
<evidence type="ECO:0000313" key="8">
    <source>
        <dbReference type="Proteomes" id="UP000095283"/>
    </source>
</evidence>
<dbReference type="GO" id="GO:0016705">
    <property type="term" value="F:oxidoreductase activity, acting on paired donors, with incorporation or reduction of molecular oxygen"/>
    <property type="evidence" value="ECO:0007669"/>
    <property type="project" value="InterPro"/>
</dbReference>
<dbReference type="PRINTS" id="PR00463">
    <property type="entry name" value="EP450I"/>
</dbReference>
<evidence type="ECO:0000256" key="2">
    <source>
        <dbReference type="ARBA" id="ARBA00010617"/>
    </source>
</evidence>
<keyword evidence="5" id="KW-0560">Oxidoreductase</keyword>
<dbReference type="InterPro" id="IPR001128">
    <property type="entry name" value="Cyt_P450"/>
</dbReference>
<accession>A0A1I7WLL2</accession>
<dbReference type="GO" id="GO:0004497">
    <property type="term" value="F:monooxygenase activity"/>
    <property type="evidence" value="ECO:0007669"/>
    <property type="project" value="UniProtKB-KW"/>
</dbReference>
<protein>
    <submittedName>
        <fullName evidence="9">Cytochrome P450</fullName>
    </submittedName>
</protein>
<reference evidence="9" key="1">
    <citation type="submission" date="2016-11" db="UniProtKB">
        <authorList>
            <consortium name="WormBaseParasite"/>
        </authorList>
    </citation>
    <scope>IDENTIFICATION</scope>
</reference>
<keyword evidence="8" id="KW-1185">Reference proteome</keyword>
<dbReference type="PANTHER" id="PTHR24292">
    <property type="entry name" value="CYTOCHROME P450"/>
    <property type="match status" value="1"/>
</dbReference>
<sequence>MSKSIVSFYLIATKPQFSFYKWQQSYWKRRGIPGPDATLFFGNMHELTDVEKPGVLILREWTKVRFRKQIIFTYYTRCFQKYGKVYGFQEGIRKTLVISDPNMLQELFIKKFDDFYGRKNMALVGDLENDRKVHVFEARGVRWKRLRSISNPTFTANSLKKIRNTVEDSAIQLLKLMEINADKEAFNIHRYYQEYTLDVISRIAMGEKESKMFQNNRIKLVQKFFLRSFRNPIFYLASIMPIFHIPLRRLFIIIGGLKELPILVLMNSLTKTVHERIEKRAKDIEEGTHSGEPEDFIDLFLDARTEEKFDNCVEFSRSGIQVTKSLTTEEIVAQCLVFLLAGFDTTANSLAYTSFLLAKHPEVMRKLQDEIDICCTEENINYETLNRLKYMDCVIKESLRIYPLASFASSRRCMRTTTLGEVEVREGEFVMADTWTVHYDKTLWGDDANEFRPERLVVKAVTTCEFSLLAEIQKYKCFIFQNELKLIGSTTISPKEVTIYLQKRSFSEIHL</sequence>
<keyword evidence="3" id="KW-0349">Heme</keyword>
<dbReference type="PRINTS" id="PR00385">
    <property type="entry name" value="P450"/>
</dbReference>
<dbReference type="AlphaFoldDB" id="A0A1I7WLL2"/>
<organism evidence="8 9">
    <name type="scientific">Heterorhabditis bacteriophora</name>
    <name type="common">Entomopathogenic nematode worm</name>
    <dbReference type="NCBI Taxonomy" id="37862"/>
    <lineage>
        <taxon>Eukaryota</taxon>
        <taxon>Metazoa</taxon>
        <taxon>Ecdysozoa</taxon>
        <taxon>Nematoda</taxon>
        <taxon>Chromadorea</taxon>
        <taxon>Rhabditida</taxon>
        <taxon>Rhabditina</taxon>
        <taxon>Rhabditomorpha</taxon>
        <taxon>Strongyloidea</taxon>
        <taxon>Heterorhabditidae</taxon>
        <taxon>Heterorhabditis</taxon>
    </lineage>
</organism>
<evidence type="ECO:0000256" key="4">
    <source>
        <dbReference type="ARBA" id="ARBA00022723"/>
    </source>
</evidence>
<dbReference type="PANTHER" id="PTHR24292:SF102">
    <property type="entry name" value="CYTOCHROME P450 FAMILY-RELATED"/>
    <property type="match status" value="1"/>
</dbReference>
<dbReference type="Proteomes" id="UP000095283">
    <property type="component" value="Unplaced"/>
</dbReference>
<dbReference type="WBParaSite" id="Hba_05947">
    <property type="protein sequence ID" value="Hba_05947"/>
    <property type="gene ID" value="Hba_05947"/>
</dbReference>
<dbReference type="InterPro" id="IPR050476">
    <property type="entry name" value="Insect_CytP450_Detox"/>
</dbReference>
<evidence type="ECO:0000313" key="9">
    <source>
        <dbReference type="WBParaSite" id="Hba_05947"/>
    </source>
</evidence>